<dbReference type="Proteomes" id="UP001359308">
    <property type="component" value="Chromosome"/>
</dbReference>
<gene>
    <name evidence="2" type="primary">cas8c</name>
    <name evidence="2" type="ORF">N4J17_07925</name>
</gene>
<organism evidence="2 3">
    <name type="scientific">Methylococcus capsulatus</name>
    <dbReference type="NCBI Taxonomy" id="414"/>
    <lineage>
        <taxon>Bacteria</taxon>
        <taxon>Pseudomonadati</taxon>
        <taxon>Pseudomonadota</taxon>
        <taxon>Gammaproteobacteria</taxon>
        <taxon>Methylococcales</taxon>
        <taxon>Methylococcaceae</taxon>
        <taxon>Methylococcus</taxon>
    </lineage>
</organism>
<accession>A0ABZ2F8X3</accession>
<evidence type="ECO:0000313" key="3">
    <source>
        <dbReference type="Proteomes" id="UP001359308"/>
    </source>
</evidence>
<keyword evidence="3" id="KW-1185">Reference proteome</keyword>
<dbReference type="InterPro" id="IPR010144">
    <property type="entry name" value="CRISPR-assoc_prot_Csd1-typ"/>
</dbReference>
<dbReference type="RefSeq" id="WP_198322780.1">
    <property type="nucleotide sequence ID" value="NZ_CP104311.1"/>
</dbReference>
<feature type="region of interest" description="Disordered" evidence="1">
    <location>
        <begin position="559"/>
        <end position="580"/>
    </location>
</feature>
<feature type="compositionally biased region" description="Basic and acidic residues" evidence="1">
    <location>
        <begin position="561"/>
        <end position="571"/>
    </location>
</feature>
<protein>
    <submittedName>
        <fullName evidence="2">Type I-C CRISPR-associated protein Cas8c/Csd1</fullName>
    </submittedName>
</protein>
<dbReference type="EMBL" id="CP104311">
    <property type="protein sequence ID" value="WWF03531.1"/>
    <property type="molecule type" value="Genomic_DNA"/>
</dbReference>
<evidence type="ECO:0000256" key="1">
    <source>
        <dbReference type="SAM" id="MobiDB-lite"/>
    </source>
</evidence>
<evidence type="ECO:0000313" key="2">
    <source>
        <dbReference type="EMBL" id="WWF03531.1"/>
    </source>
</evidence>
<proteinExistence type="predicted"/>
<sequence>MLDAILKQAGASEPGFTRKTVKWAITCTRDGRYTGVVPLGEDKGQTFDGCPQLSQPELVGGDGARAHFLVEGLPTIALFWKEGLDDKEQEKFRAKHAYFRGLLAQAAEVAPYLKAAAALLNDESAMNEVRADLSRQKAKPTESACFRIDGLNPLEQTDWHDWWRAFRGTLKTPKAKAAPKMRCLLTGEIVEPMSTHPKIKGLAGVGGLGTGDVLAGFDKQAFQSFGLEQAANAAMSEETATAYAETLNRLIAEKSIKLGNVLAVYWFDRNIPLDDDPLSWLKEPEAQTAAGAELKARKLLEAIRSGQRPDLSNNVYYALLLSGAAGRVMVREVMHGSFEALTANVENWFRDLAIVAHDGKMLAPTPKFLAVAGSLVRDLKDLPALMVQHLWRAAITGGDIPYAALAQATLRARIDVINDTPVSHARMGLIKAYHLRKGDSYMQAHVNPEHPSPAYHCGRLLAVLARLQRAALGDVGAGVVQRYYTAASQTPGLVIGRLAANAKNHLNKLEGGLAYWYENQIADVMAAMNDIPGILTLEQQSLFALGYYQQLAALNAGNKNKPAESENKAEPPADLFAAHA</sequence>
<dbReference type="NCBIfam" id="TIGR01863">
    <property type="entry name" value="cas_Csd1"/>
    <property type="match status" value="1"/>
</dbReference>
<reference evidence="2 3" key="1">
    <citation type="submission" date="2022-09" db="EMBL/GenBank/DDBJ databases">
        <authorList>
            <person name="Giprobiosintez L."/>
        </authorList>
    </citation>
    <scope>NUCLEOTIDE SEQUENCE [LARGE SCALE GENOMIC DNA]</scope>
    <source>
        <strain evidence="3">VKPM-B-12549 (GBS-15)</strain>
    </source>
</reference>
<dbReference type="Pfam" id="PF09709">
    <property type="entry name" value="Cas_Csd1"/>
    <property type="match status" value="1"/>
</dbReference>
<name>A0ABZ2F8X3_METCP</name>